<feature type="region of interest" description="Disordered" evidence="1">
    <location>
        <begin position="44"/>
        <end position="70"/>
    </location>
</feature>
<keyword evidence="3" id="KW-1185">Reference proteome</keyword>
<evidence type="ECO:0000313" key="3">
    <source>
        <dbReference type="Proteomes" id="UP000053660"/>
    </source>
</evidence>
<feature type="compositionally biased region" description="Basic residues" evidence="1">
    <location>
        <begin position="49"/>
        <end position="62"/>
    </location>
</feature>
<reference evidence="2 3" key="1">
    <citation type="submission" date="2014-03" db="EMBL/GenBank/DDBJ databases">
        <title>Draft genome of the hookworm Oesophagostomum dentatum.</title>
        <authorList>
            <person name="Mitreva M."/>
        </authorList>
    </citation>
    <scope>NUCLEOTIDE SEQUENCE [LARGE SCALE GENOMIC DNA]</scope>
    <source>
        <strain evidence="2 3">OD-Hann</strain>
    </source>
</reference>
<evidence type="ECO:0000256" key="1">
    <source>
        <dbReference type="SAM" id="MobiDB-lite"/>
    </source>
</evidence>
<evidence type="ECO:0000313" key="2">
    <source>
        <dbReference type="EMBL" id="KHJ83297.1"/>
    </source>
</evidence>
<dbReference type="AlphaFoldDB" id="A0A0B1SID0"/>
<organism evidence="2 3">
    <name type="scientific">Oesophagostomum dentatum</name>
    <name type="common">Nodular worm</name>
    <dbReference type="NCBI Taxonomy" id="61180"/>
    <lineage>
        <taxon>Eukaryota</taxon>
        <taxon>Metazoa</taxon>
        <taxon>Ecdysozoa</taxon>
        <taxon>Nematoda</taxon>
        <taxon>Chromadorea</taxon>
        <taxon>Rhabditida</taxon>
        <taxon>Rhabditina</taxon>
        <taxon>Rhabditomorpha</taxon>
        <taxon>Strongyloidea</taxon>
        <taxon>Strongylidae</taxon>
        <taxon>Oesophagostomum</taxon>
    </lineage>
</organism>
<accession>A0A0B1SID0</accession>
<name>A0A0B1SID0_OESDE</name>
<proteinExistence type="predicted"/>
<protein>
    <submittedName>
        <fullName evidence="2">Uncharacterized protein</fullName>
    </submittedName>
</protein>
<gene>
    <name evidence="2" type="ORF">OESDEN_17006</name>
</gene>
<dbReference type="EMBL" id="KN574146">
    <property type="protein sequence ID" value="KHJ83297.1"/>
    <property type="molecule type" value="Genomic_DNA"/>
</dbReference>
<dbReference type="Proteomes" id="UP000053660">
    <property type="component" value="Unassembled WGS sequence"/>
</dbReference>
<sequence length="70" mass="8180">MSCLNTPRLMRMTNKRKERLNSGILAPNLVKKKAKRRITTCHQVEVTRARRKAEKKRRKPPAVRKTPITS</sequence>